<feature type="transmembrane region" description="Helical" evidence="13">
    <location>
        <begin position="24"/>
        <end position="50"/>
    </location>
</feature>
<feature type="transmembrane region" description="Helical" evidence="13">
    <location>
        <begin position="240"/>
        <end position="264"/>
    </location>
</feature>
<keyword evidence="6 13" id="KW-1133">Transmembrane helix</keyword>
<dbReference type="PRINTS" id="PR00245">
    <property type="entry name" value="OLFACTORYR"/>
</dbReference>
<keyword evidence="12" id="KW-0807">Transducer</keyword>
<name>A0A8C4RLY3_ERPCA</name>
<dbReference type="AlphaFoldDB" id="A0A8C4RLY3"/>
<evidence type="ECO:0000256" key="10">
    <source>
        <dbReference type="ARBA" id="ARBA00023170"/>
    </source>
</evidence>
<feature type="transmembrane region" description="Helical" evidence="13">
    <location>
        <begin position="144"/>
        <end position="169"/>
    </location>
</feature>
<keyword evidence="9" id="KW-1015">Disulfide bond</keyword>
<feature type="transmembrane region" description="Helical" evidence="13">
    <location>
        <begin position="101"/>
        <end position="123"/>
    </location>
</feature>
<dbReference type="Ensembl" id="ENSECRT00000004522.1">
    <property type="protein sequence ID" value="ENSECRP00000004454.1"/>
    <property type="gene ID" value="ENSECRG00000003024.1"/>
</dbReference>
<accession>A0A8C4RLY3</accession>
<evidence type="ECO:0000256" key="12">
    <source>
        <dbReference type="ARBA" id="ARBA00023224"/>
    </source>
</evidence>
<proteinExistence type="predicted"/>
<evidence type="ECO:0000256" key="3">
    <source>
        <dbReference type="ARBA" id="ARBA00022606"/>
    </source>
</evidence>
<dbReference type="Proteomes" id="UP000694620">
    <property type="component" value="Chromosome 4"/>
</dbReference>
<dbReference type="GO" id="GO:0005886">
    <property type="term" value="C:plasma membrane"/>
    <property type="evidence" value="ECO:0007669"/>
    <property type="project" value="UniProtKB-SubCell"/>
</dbReference>
<keyword evidence="2" id="KW-1003">Cell membrane</keyword>
<evidence type="ECO:0000256" key="9">
    <source>
        <dbReference type="ARBA" id="ARBA00023157"/>
    </source>
</evidence>
<feature type="transmembrane region" description="Helical" evidence="13">
    <location>
        <begin position="59"/>
        <end position="81"/>
    </location>
</feature>
<reference evidence="15" key="2">
    <citation type="submission" date="2025-08" db="UniProtKB">
        <authorList>
            <consortium name="Ensembl"/>
        </authorList>
    </citation>
    <scope>IDENTIFICATION</scope>
</reference>
<evidence type="ECO:0000313" key="15">
    <source>
        <dbReference type="Ensembl" id="ENSECRP00000004454.1"/>
    </source>
</evidence>
<dbReference type="FunFam" id="1.20.1070.10:FF:000024">
    <property type="entry name" value="Olfactory receptor"/>
    <property type="match status" value="1"/>
</dbReference>
<keyword evidence="10" id="KW-0675">Receptor</keyword>
<keyword evidence="5" id="KW-0552">Olfaction</keyword>
<evidence type="ECO:0000256" key="11">
    <source>
        <dbReference type="ARBA" id="ARBA00023180"/>
    </source>
</evidence>
<dbReference type="GO" id="GO:0004930">
    <property type="term" value="F:G protein-coupled receptor activity"/>
    <property type="evidence" value="ECO:0007669"/>
    <property type="project" value="UniProtKB-KW"/>
</dbReference>
<evidence type="ECO:0000256" key="5">
    <source>
        <dbReference type="ARBA" id="ARBA00022725"/>
    </source>
</evidence>
<sequence length="315" mass="35894">MYNGTEVEFILLGFPGFQDKESKLILSAFFFSVYVLILLENLFIVIVIVIDENLHKPMYIFVCNLALVDMLIGIFMGSIIIPKMLVSFMFNWNTISFAGCFMQALLYIYVFVVQMNILAVMCYDRVLAVCSPLQYTTIMTNQVVIRLLLFCWTSAWILQLLLICFALRLTFCGPNKILNCYCNHSSIIKMSCSDYAFNDMLGLTVGLSNTVAYSCVFLISYSKILANVLQIKTPGGHRKAFWTCGSHLCLVSTTILSSAFVYVSSRITWFSIDTKLLVSMMQNFLCPLLNPAVYAFMTKDIKEIIKKMVQKKMNY</sequence>
<keyword evidence="16" id="KW-1185">Reference proteome</keyword>
<feature type="domain" description="G-protein coupled receptors family 1 profile" evidence="14">
    <location>
        <begin position="40"/>
        <end position="294"/>
    </location>
</feature>
<dbReference type="PANTHER" id="PTHR24242">
    <property type="entry name" value="G-PROTEIN COUPLED RECEPTOR"/>
    <property type="match status" value="1"/>
</dbReference>
<organism evidence="15 16">
    <name type="scientific">Erpetoichthys calabaricus</name>
    <name type="common">Rope fish</name>
    <name type="synonym">Calamoichthys calabaricus</name>
    <dbReference type="NCBI Taxonomy" id="27687"/>
    <lineage>
        <taxon>Eukaryota</taxon>
        <taxon>Metazoa</taxon>
        <taxon>Chordata</taxon>
        <taxon>Craniata</taxon>
        <taxon>Vertebrata</taxon>
        <taxon>Euteleostomi</taxon>
        <taxon>Actinopterygii</taxon>
        <taxon>Polypteriformes</taxon>
        <taxon>Polypteridae</taxon>
        <taxon>Erpetoichthys</taxon>
    </lineage>
</organism>
<reference evidence="15" key="1">
    <citation type="submission" date="2021-06" db="EMBL/GenBank/DDBJ databases">
        <authorList>
            <consortium name="Wellcome Sanger Institute Data Sharing"/>
        </authorList>
    </citation>
    <scope>NUCLEOTIDE SEQUENCE [LARGE SCALE GENOMIC DNA]</scope>
</reference>
<dbReference type="GO" id="GO:0004984">
    <property type="term" value="F:olfactory receptor activity"/>
    <property type="evidence" value="ECO:0007669"/>
    <property type="project" value="InterPro"/>
</dbReference>
<dbReference type="PANTHER" id="PTHR24242:SF359">
    <property type="entry name" value="ODORANT RECEPTOR-RELATED"/>
    <property type="match status" value="1"/>
</dbReference>
<dbReference type="Gene3D" id="1.20.1070.10">
    <property type="entry name" value="Rhodopsin 7-helix transmembrane proteins"/>
    <property type="match status" value="1"/>
</dbReference>
<dbReference type="InterPro" id="IPR050939">
    <property type="entry name" value="Olfactory_GPCR1"/>
</dbReference>
<keyword evidence="11" id="KW-0325">Glycoprotein</keyword>
<dbReference type="GeneTree" id="ENSGT00940000162014"/>
<evidence type="ECO:0000313" key="16">
    <source>
        <dbReference type="Proteomes" id="UP000694620"/>
    </source>
</evidence>
<protein>
    <recommendedName>
        <fullName evidence="14">G-protein coupled receptors family 1 profile domain-containing protein</fullName>
    </recommendedName>
</protein>
<keyword evidence="4 13" id="KW-0812">Transmembrane</keyword>
<evidence type="ECO:0000256" key="2">
    <source>
        <dbReference type="ARBA" id="ARBA00022475"/>
    </source>
</evidence>
<evidence type="ECO:0000256" key="1">
    <source>
        <dbReference type="ARBA" id="ARBA00004651"/>
    </source>
</evidence>
<dbReference type="InterPro" id="IPR000725">
    <property type="entry name" value="Olfact_rcpt"/>
</dbReference>
<evidence type="ECO:0000256" key="13">
    <source>
        <dbReference type="SAM" id="Phobius"/>
    </source>
</evidence>
<feature type="transmembrane region" description="Helical" evidence="13">
    <location>
        <begin position="200"/>
        <end position="219"/>
    </location>
</feature>
<evidence type="ECO:0000256" key="6">
    <source>
        <dbReference type="ARBA" id="ARBA00022989"/>
    </source>
</evidence>
<evidence type="ECO:0000256" key="4">
    <source>
        <dbReference type="ARBA" id="ARBA00022692"/>
    </source>
</evidence>
<dbReference type="InterPro" id="IPR017452">
    <property type="entry name" value="GPCR_Rhodpsn_7TM"/>
</dbReference>
<dbReference type="PRINTS" id="PR00237">
    <property type="entry name" value="GPCRRHODOPSN"/>
</dbReference>
<reference evidence="15" key="3">
    <citation type="submission" date="2025-09" db="UniProtKB">
        <authorList>
            <consortium name="Ensembl"/>
        </authorList>
    </citation>
    <scope>IDENTIFICATION</scope>
</reference>
<feature type="transmembrane region" description="Helical" evidence="13">
    <location>
        <begin position="276"/>
        <end position="297"/>
    </location>
</feature>
<evidence type="ECO:0000256" key="7">
    <source>
        <dbReference type="ARBA" id="ARBA00023040"/>
    </source>
</evidence>
<keyword evidence="7" id="KW-0297">G-protein coupled receptor</keyword>
<dbReference type="InterPro" id="IPR000276">
    <property type="entry name" value="GPCR_Rhodpsn"/>
</dbReference>
<comment type="subcellular location">
    <subcellularLocation>
        <location evidence="1">Cell membrane</location>
        <topology evidence="1">Multi-pass membrane protein</topology>
    </subcellularLocation>
</comment>
<dbReference type="Pfam" id="PF13853">
    <property type="entry name" value="7tm_4"/>
    <property type="match status" value="1"/>
</dbReference>
<evidence type="ECO:0000256" key="8">
    <source>
        <dbReference type="ARBA" id="ARBA00023136"/>
    </source>
</evidence>
<keyword evidence="3" id="KW-0716">Sensory transduction</keyword>
<evidence type="ECO:0000259" key="14">
    <source>
        <dbReference type="PROSITE" id="PS50262"/>
    </source>
</evidence>
<keyword evidence="8 13" id="KW-0472">Membrane</keyword>
<dbReference type="PROSITE" id="PS50262">
    <property type="entry name" value="G_PROTEIN_RECEP_F1_2"/>
    <property type="match status" value="1"/>
</dbReference>
<dbReference type="SUPFAM" id="SSF81321">
    <property type="entry name" value="Family A G protein-coupled receptor-like"/>
    <property type="match status" value="1"/>
</dbReference>